<reference evidence="2 3" key="1">
    <citation type="submission" date="2017-11" db="EMBL/GenBank/DDBJ databases">
        <title>Genomic Encyclopedia of Type Strains, Phase III (KMG-III): the genomes of soil and plant-associated and newly described type strains.</title>
        <authorList>
            <person name="Whitman W."/>
        </authorList>
    </citation>
    <scope>NUCLEOTIDE SEQUENCE [LARGE SCALE GENOMIC DNA]</scope>
    <source>
        <strain evidence="2 3">UB-Domo-W1</strain>
    </source>
</reference>
<protein>
    <recommendedName>
        <fullName evidence="4">DUF2970 domain-containing protein</fullName>
    </recommendedName>
</protein>
<organism evidence="2 3">
    <name type="scientific">Polynucleobacter brandtiae</name>
    <dbReference type="NCBI Taxonomy" id="1938816"/>
    <lineage>
        <taxon>Bacteria</taxon>
        <taxon>Pseudomonadati</taxon>
        <taxon>Pseudomonadota</taxon>
        <taxon>Betaproteobacteria</taxon>
        <taxon>Burkholderiales</taxon>
        <taxon>Burkholderiaceae</taxon>
        <taxon>Polynucleobacter</taxon>
    </lineage>
</organism>
<keyword evidence="1" id="KW-0812">Transmembrane</keyword>
<dbReference type="OrthoDB" id="8657357at2"/>
<dbReference type="AlphaFoldDB" id="A0A2M8VQE6"/>
<keyword evidence="3" id="KW-1185">Reference proteome</keyword>
<accession>A0A2M8VQE6</accession>
<keyword evidence="1" id="KW-0472">Membrane</keyword>
<evidence type="ECO:0000313" key="2">
    <source>
        <dbReference type="EMBL" id="PJI79391.1"/>
    </source>
</evidence>
<dbReference type="Pfam" id="PF11174">
    <property type="entry name" value="DUF2970"/>
    <property type="match status" value="1"/>
</dbReference>
<evidence type="ECO:0008006" key="4">
    <source>
        <dbReference type="Google" id="ProtNLM"/>
    </source>
</evidence>
<feature type="transmembrane region" description="Helical" evidence="1">
    <location>
        <begin position="36"/>
        <end position="58"/>
    </location>
</feature>
<evidence type="ECO:0000313" key="3">
    <source>
        <dbReference type="Proteomes" id="UP000229366"/>
    </source>
</evidence>
<proteinExistence type="predicted"/>
<dbReference type="EMBL" id="PGTX01000003">
    <property type="protein sequence ID" value="PJI79391.1"/>
    <property type="molecule type" value="Genomic_DNA"/>
</dbReference>
<comment type="caution">
    <text evidence="2">The sequence shown here is derived from an EMBL/GenBank/DDBJ whole genome shotgun (WGS) entry which is preliminary data.</text>
</comment>
<name>A0A2M8VQE6_9BURK</name>
<dbReference type="InterPro" id="IPR021344">
    <property type="entry name" value="DUF2970"/>
</dbReference>
<gene>
    <name evidence="2" type="ORF">B0G85_1498</name>
</gene>
<dbReference type="Proteomes" id="UP000229366">
    <property type="component" value="Unassembled WGS sequence"/>
</dbReference>
<evidence type="ECO:0000256" key="1">
    <source>
        <dbReference type="SAM" id="Phobius"/>
    </source>
</evidence>
<keyword evidence="1" id="KW-1133">Transmembrane helix</keyword>
<sequence length="64" mass="6941">MKKKSSFLQSMKAVLWGFLGVRKQSGLQEDVASLSFVHIIIAGVIGALIFMSVLLLIVKAVVSH</sequence>
<dbReference type="RefSeq" id="WP_100379803.1">
    <property type="nucleotide sequence ID" value="NZ_CBCSBW010000003.1"/>
</dbReference>